<dbReference type="Proteomes" id="UP000663918">
    <property type="component" value="Chromosome"/>
</dbReference>
<feature type="signal peptide" evidence="7">
    <location>
        <begin position="1"/>
        <end position="22"/>
    </location>
</feature>
<evidence type="ECO:0000256" key="7">
    <source>
        <dbReference type="SAM" id="SignalP"/>
    </source>
</evidence>
<accession>A0A975C0W6</accession>
<dbReference type="AlphaFoldDB" id="A0A975C0W6"/>
<evidence type="ECO:0000313" key="8">
    <source>
        <dbReference type="EMBL" id="QTC90974.1"/>
    </source>
</evidence>
<dbReference type="EMBL" id="CP062222">
    <property type="protein sequence ID" value="QTC90974.1"/>
    <property type="molecule type" value="Genomic_DNA"/>
</dbReference>
<feature type="compositionally biased region" description="Gly residues" evidence="6">
    <location>
        <begin position="50"/>
        <end position="61"/>
    </location>
</feature>
<organism evidence="8 9">
    <name type="scientific">Brevundimonas goettingensis</name>
    <dbReference type="NCBI Taxonomy" id="2774190"/>
    <lineage>
        <taxon>Bacteria</taxon>
        <taxon>Pseudomonadati</taxon>
        <taxon>Pseudomonadota</taxon>
        <taxon>Alphaproteobacteria</taxon>
        <taxon>Caulobacterales</taxon>
        <taxon>Caulobacteraceae</taxon>
        <taxon>Brevundimonas</taxon>
    </lineage>
</organism>
<keyword evidence="4" id="KW-0430">Lectin</keyword>
<sequence>MRKLLIAAAAGLMTLSALPASAGAAPQERPYNAGPMNGPMNHGPDRGGPDRGGPNHGGPGRPGDQYGNWDDHWGARPPAPPRNWSRQNDWYRHVRACSQRYRSYNPRTDSYTVRRGVFARCRL</sequence>
<gene>
    <name evidence="8" type="ORF">IFJ75_17390</name>
</gene>
<name>A0A975C0W6_9CAUL</name>
<keyword evidence="7" id="KW-0732">Signal</keyword>
<evidence type="ECO:0000256" key="4">
    <source>
        <dbReference type="ARBA" id="ARBA00022734"/>
    </source>
</evidence>
<keyword evidence="9" id="KW-1185">Reference proteome</keyword>
<proteinExistence type="inferred from homology"/>
<evidence type="ECO:0000256" key="6">
    <source>
        <dbReference type="SAM" id="MobiDB-lite"/>
    </source>
</evidence>
<protein>
    <recommendedName>
        <fullName evidence="2">Lectin-like protein BA14k</fullName>
    </recommendedName>
</protein>
<comment type="similarity">
    <text evidence="1">Belongs to the BA14k family.</text>
</comment>
<feature type="region of interest" description="Disordered" evidence="6">
    <location>
        <begin position="20"/>
        <end position="87"/>
    </location>
</feature>
<feature type="chain" id="PRO_5037316989" description="Lectin-like protein BA14k" evidence="7">
    <location>
        <begin position="23"/>
        <end position="123"/>
    </location>
</feature>
<dbReference type="InterPro" id="IPR012413">
    <property type="entry name" value="BA14K"/>
</dbReference>
<keyword evidence="3" id="KW-1003">Cell membrane</keyword>
<evidence type="ECO:0000256" key="5">
    <source>
        <dbReference type="ARBA" id="ARBA00025321"/>
    </source>
</evidence>
<dbReference type="RefSeq" id="WP_207869871.1">
    <property type="nucleotide sequence ID" value="NZ_CP062222.1"/>
</dbReference>
<reference evidence="8" key="1">
    <citation type="submission" date="2020-09" db="EMBL/GenBank/DDBJ databases">
        <title>Brevundimonas sp. LVF2 isolated from a puddle in Goettingen, Germany.</title>
        <authorList>
            <person name="Friedrich I."/>
            <person name="Klassen A."/>
            <person name="Hannes N."/>
            <person name="Schneider D."/>
            <person name="Hertel R."/>
            <person name="Daniel R."/>
        </authorList>
    </citation>
    <scope>NUCLEOTIDE SEQUENCE</scope>
    <source>
        <strain evidence="8">LVF2</strain>
    </source>
</reference>
<comment type="function">
    <text evidence="5">Has immunoglobulin-binding and hemagglutination properties, and can bind to mannose. Essential for virulence. May be involved in LPS biosynthesis or polysaccharide transport.</text>
</comment>
<dbReference type="Pfam" id="PF07886">
    <property type="entry name" value="BA14K"/>
    <property type="match status" value="1"/>
</dbReference>
<evidence type="ECO:0000256" key="2">
    <source>
        <dbReference type="ARBA" id="ARBA00020552"/>
    </source>
</evidence>
<evidence type="ECO:0000313" key="9">
    <source>
        <dbReference type="Proteomes" id="UP000663918"/>
    </source>
</evidence>
<dbReference type="GO" id="GO:0030246">
    <property type="term" value="F:carbohydrate binding"/>
    <property type="evidence" value="ECO:0007669"/>
    <property type="project" value="UniProtKB-KW"/>
</dbReference>
<evidence type="ECO:0000256" key="3">
    <source>
        <dbReference type="ARBA" id="ARBA00022475"/>
    </source>
</evidence>
<keyword evidence="3" id="KW-0472">Membrane</keyword>
<dbReference type="KEGG" id="bgoe:IFJ75_17390"/>
<evidence type="ECO:0000256" key="1">
    <source>
        <dbReference type="ARBA" id="ARBA00010270"/>
    </source>
</evidence>